<protein>
    <submittedName>
        <fullName evidence="2">Uncharacterized protein</fullName>
    </submittedName>
</protein>
<feature type="region of interest" description="Disordered" evidence="1">
    <location>
        <begin position="1"/>
        <end position="20"/>
    </location>
</feature>
<reference evidence="2" key="2">
    <citation type="submission" date="2021-01" db="EMBL/GenBank/DDBJ databases">
        <authorList>
            <person name="Schikora-Tamarit M.A."/>
        </authorList>
    </citation>
    <scope>NUCLEOTIDE SEQUENCE</scope>
    <source>
        <strain evidence="2">CBS2887</strain>
    </source>
</reference>
<name>A0A9P8TPP2_WICPI</name>
<dbReference type="EMBL" id="JAEUBG010001443">
    <property type="protein sequence ID" value="KAH3686419.1"/>
    <property type="molecule type" value="Genomic_DNA"/>
</dbReference>
<gene>
    <name evidence="2" type="ORF">WICPIJ_002598</name>
</gene>
<dbReference type="Proteomes" id="UP000774326">
    <property type="component" value="Unassembled WGS sequence"/>
</dbReference>
<accession>A0A9P8TPP2</accession>
<comment type="caution">
    <text evidence="2">The sequence shown here is derived from an EMBL/GenBank/DDBJ whole genome shotgun (WGS) entry which is preliminary data.</text>
</comment>
<evidence type="ECO:0000256" key="1">
    <source>
        <dbReference type="SAM" id="MobiDB-lite"/>
    </source>
</evidence>
<dbReference type="AlphaFoldDB" id="A0A9P8TPP2"/>
<proteinExistence type="predicted"/>
<sequence length="203" mass="23648">MRPEGNTGIWNHPHDGGNKPSVKIGQVGDRFGQRSLQEPNDMDFLRDSWRFSVDFSHGGDQSSLFEVVVMVMMLNWDNLGVEFPRLIRQSHTDQVQRIRDEHRAQPSHTPTEQSPYRCLVVLVRYKNVSDLFIRHKLDRRIGKDPQQSGRVTLVEPSEAVCEVYSMRGTEKTKQGPRVLRIYWVRRLEKDLDSVEWGNQCFGR</sequence>
<evidence type="ECO:0000313" key="2">
    <source>
        <dbReference type="EMBL" id="KAH3686419.1"/>
    </source>
</evidence>
<organism evidence="2 3">
    <name type="scientific">Wickerhamomyces pijperi</name>
    <name type="common">Yeast</name>
    <name type="synonym">Pichia pijperi</name>
    <dbReference type="NCBI Taxonomy" id="599730"/>
    <lineage>
        <taxon>Eukaryota</taxon>
        <taxon>Fungi</taxon>
        <taxon>Dikarya</taxon>
        <taxon>Ascomycota</taxon>
        <taxon>Saccharomycotina</taxon>
        <taxon>Saccharomycetes</taxon>
        <taxon>Phaffomycetales</taxon>
        <taxon>Wickerhamomycetaceae</taxon>
        <taxon>Wickerhamomyces</taxon>
    </lineage>
</organism>
<reference evidence="2" key="1">
    <citation type="journal article" date="2021" name="Open Biol.">
        <title>Shared evolutionary footprints suggest mitochondrial oxidative damage underlies multiple complex I losses in fungi.</title>
        <authorList>
            <person name="Schikora-Tamarit M.A."/>
            <person name="Marcet-Houben M."/>
            <person name="Nosek J."/>
            <person name="Gabaldon T."/>
        </authorList>
    </citation>
    <scope>NUCLEOTIDE SEQUENCE</scope>
    <source>
        <strain evidence="2">CBS2887</strain>
    </source>
</reference>
<evidence type="ECO:0000313" key="3">
    <source>
        <dbReference type="Proteomes" id="UP000774326"/>
    </source>
</evidence>
<keyword evidence="3" id="KW-1185">Reference proteome</keyword>